<protein>
    <submittedName>
        <fullName evidence="1">Uncharacterized protein</fullName>
    </submittedName>
</protein>
<reference evidence="1" key="1">
    <citation type="submission" date="2016-04" db="EMBL/GenBank/DDBJ databases">
        <authorList>
            <person name="Evans L.H."/>
            <person name="Alamgir A."/>
            <person name="Owens N."/>
            <person name="Weber N.D."/>
            <person name="Virtaneva K."/>
            <person name="Barbian K."/>
            <person name="Babar A."/>
            <person name="Rosenke K."/>
        </authorList>
    </citation>
    <scope>NUCLEOTIDE SEQUENCE</scope>
    <source>
        <strain evidence="1">86-2</strain>
    </source>
</reference>
<dbReference type="EMBL" id="FLUL01000001">
    <property type="protein sequence ID" value="SBV93306.1"/>
    <property type="molecule type" value="Genomic_DNA"/>
</dbReference>
<sequence>MFTFEYNLSIDHLINNCKIFKSLNISIIILYISDNYLNKIK</sequence>
<accession>A0A212J1G9</accession>
<dbReference type="AlphaFoldDB" id="A0A212J1G9"/>
<name>A0A212J1G9_9BACT</name>
<evidence type="ECO:0000313" key="1">
    <source>
        <dbReference type="EMBL" id="SBV93306.1"/>
    </source>
</evidence>
<organism evidence="1">
    <name type="scientific">uncultured Dysgonomonas sp</name>
    <dbReference type="NCBI Taxonomy" id="206096"/>
    <lineage>
        <taxon>Bacteria</taxon>
        <taxon>Pseudomonadati</taxon>
        <taxon>Bacteroidota</taxon>
        <taxon>Bacteroidia</taxon>
        <taxon>Bacteroidales</taxon>
        <taxon>Dysgonomonadaceae</taxon>
        <taxon>Dysgonomonas</taxon>
        <taxon>environmental samples</taxon>
    </lineage>
</organism>
<proteinExistence type="predicted"/>
<gene>
    <name evidence="1" type="ORF">KL86DYS2_10518</name>
</gene>